<sequence length="100" mass="11456">MQNKISTLNIGNKLGDVSLGIPIIVFMFILNWFFDITPYQRFEGMPLMLAPYICSIGVILALISRKLSDNRLWKVGIIFNIILIIAPFLYWYLGTLIFGI</sequence>
<gene>
    <name evidence="1" type="ORF">EXM65_07315</name>
</gene>
<protein>
    <submittedName>
        <fullName evidence="1">Uncharacterized protein</fullName>
    </submittedName>
</protein>
<proteinExistence type="predicted"/>
<comment type="caution">
    <text evidence="1">The sequence shown here is derived from an EMBL/GenBank/DDBJ whole genome shotgun (WGS) entry which is preliminary data.</text>
</comment>
<organism evidence="1 2">
    <name type="scientific">Clostridium botulinum</name>
    <dbReference type="NCBI Taxonomy" id="1491"/>
    <lineage>
        <taxon>Bacteria</taxon>
        <taxon>Bacillati</taxon>
        <taxon>Bacillota</taxon>
        <taxon>Clostridia</taxon>
        <taxon>Eubacteriales</taxon>
        <taxon>Clostridiaceae</taxon>
        <taxon>Clostridium</taxon>
    </lineage>
</organism>
<accession>A0A6B4HPI0</accession>
<evidence type="ECO:0000313" key="1">
    <source>
        <dbReference type="EMBL" id="NFA42396.1"/>
    </source>
</evidence>
<reference evidence="1 2" key="1">
    <citation type="submission" date="2019-02" db="EMBL/GenBank/DDBJ databases">
        <title>Genome sequencing of Clostridium botulinum clinical isolates.</title>
        <authorList>
            <person name="Brunt J."/>
            <person name="Van Vliet A.H.M."/>
            <person name="Stringer S.C."/>
            <person name="Grant K.A."/>
            <person name="Carter A.C."/>
            <person name="Peck M.W."/>
        </authorList>
    </citation>
    <scope>NUCLEOTIDE SEQUENCE [LARGE SCALE GENOMIC DNA]</scope>
    <source>
        <strain evidence="1 2">H113700579</strain>
    </source>
</reference>
<dbReference type="RefSeq" id="WP_041083322.1">
    <property type="nucleotide sequence ID" value="NZ_CP070936.1"/>
</dbReference>
<name>A0A6B4HPI0_CLOBO</name>
<evidence type="ECO:0000313" key="2">
    <source>
        <dbReference type="Proteomes" id="UP000472355"/>
    </source>
</evidence>
<dbReference type="AlphaFoldDB" id="A0A6B4HPI0"/>
<dbReference type="Proteomes" id="UP000472355">
    <property type="component" value="Unassembled WGS sequence"/>
</dbReference>
<dbReference type="EMBL" id="SGKU01000016">
    <property type="protein sequence ID" value="NFA42396.1"/>
    <property type="molecule type" value="Genomic_DNA"/>
</dbReference>